<organism evidence="4 5">
    <name type="scientific">Alaudala cheleensis</name>
    <name type="common">Asian short-toed lark</name>
    <dbReference type="NCBI Taxonomy" id="670337"/>
    <lineage>
        <taxon>Eukaryota</taxon>
        <taxon>Metazoa</taxon>
        <taxon>Chordata</taxon>
        <taxon>Craniata</taxon>
        <taxon>Vertebrata</taxon>
        <taxon>Euteleostomi</taxon>
        <taxon>Archelosauria</taxon>
        <taxon>Archosauria</taxon>
        <taxon>Dinosauria</taxon>
        <taxon>Saurischia</taxon>
        <taxon>Theropoda</taxon>
        <taxon>Coelurosauria</taxon>
        <taxon>Aves</taxon>
        <taxon>Neognathae</taxon>
        <taxon>Neoaves</taxon>
        <taxon>Telluraves</taxon>
        <taxon>Australaves</taxon>
        <taxon>Passeriformes</taxon>
        <taxon>Sylvioidea</taxon>
        <taxon>Alaudidae</taxon>
        <taxon>Alaudala</taxon>
    </lineage>
</organism>
<dbReference type="SUPFAM" id="SSF52540">
    <property type="entry name" value="P-loop containing nucleoside triphosphate hydrolases"/>
    <property type="match status" value="1"/>
</dbReference>
<dbReference type="PROSITE" id="PS51192">
    <property type="entry name" value="HELICASE_ATP_BIND_1"/>
    <property type="match status" value="1"/>
</dbReference>
<name>A0A7L2BSX5_9PASS</name>
<evidence type="ECO:0000256" key="2">
    <source>
        <dbReference type="ARBA" id="ARBA00023242"/>
    </source>
</evidence>
<comment type="caution">
    <text evidence="4">The sequence shown here is derived from an EMBL/GenBank/DDBJ whole genome shotgun (WGS) entry which is preliminary data.</text>
</comment>
<sequence length="94" mass="11137">LLQAAFIRDVMMPGEWDVCVTSYEMVIKEKSVFKKFNWRYLVIDEAHRIKNEKSKLSEIVREFKTTNRLLLTGTPLQNNLHELWALLNFLLPDV</sequence>
<feature type="non-terminal residue" evidence="4">
    <location>
        <position position="94"/>
    </location>
</feature>
<dbReference type="Proteomes" id="UP000571582">
    <property type="component" value="Unassembled WGS sequence"/>
</dbReference>
<dbReference type="InterPro" id="IPR000330">
    <property type="entry name" value="SNF2_N"/>
</dbReference>
<dbReference type="GO" id="GO:0005634">
    <property type="term" value="C:nucleus"/>
    <property type="evidence" value="ECO:0007669"/>
    <property type="project" value="UniProtKB-SubCell"/>
</dbReference>
<proteinExistence type="predicted"/>
<keyword evidence="2" id="KW-0539">Nucleus</keyword>
<protein>
    <submittedName>
        <fullName evidence="4">SMCA1 protein</fullName>
    </submittedName>
</protein>
<evidence type="ECO:0000259" key="3">
    <source>
        <dbReference type="PROSITE" id="PS51192"/>
    </source>
</evidence>
<evidence type="ECO:0000256" key="1">
    <source>
        <dbReference type="ARBA" id="ARBA00004123"/>
    </source>
</evidence>
<dbReference type="EMBL" id="VWYE01008741">
    <property type="protein sequence ID" value="NXQ27346.1"/>
    <property type="molecule type" value="Genomic_DNA"/>
</dbReference>
<dbReference type="PANTHER" id="PTHR45623">
    <property type="entry name" value="CHROMODOMAIN-HELICASE-DNA-BINDING PROTEIN 3-RELATED-RELATED"/>
    <property type="match status" value="1"/>
</dbReference>
<feature type="domain" description="Helicase ATP-binding" evidence="3">
    <location>
        <begin position="1"/>
        <end position="93"/>
    </location>
</feature>
<dbReference type="InterPro" id="IPR027417">
    <property type="entry name" value="P-loop_NTPase"/>
</dbReference>
<dbReference type="GO" id="GO:0140658">
    <property type="term" value="F:ATP-dependent chromatin remodeler activity"/>
    <property type="evidence" value="ECO:0007669"/>
    <property type="project" value="TreeGrafter"/>
</dbReference>
<dbReference type="GO" id="GO:0016887">
    <property type="term" value="F:ATP hydrolysis activity"/>
    <property type="evidence" value="ECO:0007669"/>
    <property type="project" value="TreeGrafter"/>
</dbReference>
<gene>
    <name evidence="4" type="primary">Smarca1_1</name>
    <name evidence="4" type="ORF">ALACHE_R14417</name>
</gene>
<dbReference type="GO" id="GO:0034728">
    <property type="term" value="P:nucleosome organization"/>
    <property type="evidence" value="ECO:0007669"/>
    <property type="project" value="TreeGrafter"/>
</dbReference>
<accession>A0A7L2BSX5</accession>
<dbReference type="PANTHER" id="PTHR45623:SF49">
    <property type="entry name" value="SWI_SNF-RELATED MATRIX-ASSOCIATED ACTIN-DEPENDENT REGULATOR OF CHROMATIN SUBFAMILY A MEMBER 5"/>
    <property type="match status" value="1"/>
</dbReference>
<dbReference type="InterPro" id="IPR014001">
    <property type="entry name" value="Helicase_ATP-bd"/>
</dbReference>
<evidence type="ECO:0000313" key="4">
    <source>
        <dbReference type="EMBL" id="NXQ27346.1"/>
    </source>
</evidence>
<dbReference type="GO" id="GO:0003677">
    <property type="term" value="F:DNA binding"/>
    <property type="evidence" value="ECO:0007669"/>
    <property type="project" value="TreeGrafter"/>
</dbReference>
<dbReference type="GO" id="GO:0003682">
    <property type="term" value="F:chromatin binding"/>
    <property type="evidence" value="ECO:0007669"/>
    <property type="project" value="TreeGrafter"/>
</dbReference>
<dbReference type="GO" id="GO:0000785">
    <property type="term" value="C:chromatin"/>
    <property type="evidence" value="ECO:0007669"/>
    <property type="project" value="TreeGrafter"/>
</dbReference>
<reference evidence="4 5" key="1">
    <citation type="submission" date="2019-09" db="EMBL/GenBank/DDBJ databases">
        <title>Bird 10,000 Genomes (B10K) Project - Family phase.</title>
        <authorList>
            <person name="Zhang G."/>
        </authorList>
    </citation>
    <scope>NUCLEOTIDE SEQUENCE [LARGE SCALE GENOMIC DNA]</scope>
    <source>
        <strain evidence="4">B10K-DU-001-15</strain>
        <tissue evidence="4">Muscle</tissue>
    </source>
</reference>
<keyword evidence="5" id="KW-1185">Reference proteome</keyword>
<feature type="non-terminal residue" evidence="4">
    <location>
        <position position="1"/>
    </location>
</feature>
<dbReference type="Pfam" id="PF00176">
    <property type="entry name" value="SNF2-rel_dom"/>
    <property type="match status" value="1"/>
</dbReference>
<evidence type="ECO:0000313" key="5">
    <source>
        <dbReference type="Proteomes" id="UP000571582"/>
    </source>
</evidence>
<dbReference type="AlphaFoldDB" id="A0A7L2BSX5"/>
<comment type="subcellular location">
    <subcellularLocation>
        <location evidence="1">Nucleus</location>
    </subcellularLocation>
</comment>
<dbReference type="GO" id="GO:0005524">
    <property type="term" value="F:ATP binding"/>
    <property type="evidence" value="ECO:0007669"/>
    <property type="project" value="InterPro"/>
</dbReference>
<dbReference type="Gene3D" id="3.40.50.10810">
    <property type="entry name" value="Tandem AAA-ATPase domain"/>
    <property type="match status" value="1"/>
</dbReference>
<dbReference type="InterPro" id="IPR038718">
    <property type="entry name" value="SNF2-like_sf"/>
</dbReference>
<dbReference type="GO" id="GO:0042393">
    <property type="term" value="F:histone binding"/>
    <property type="evidence" value="ECO:0007669"/>
    <property type="project" value="TreeGrafter"/>
</dbReference>